<evidence type="ECO:0000313" key="3">
    <source>
        <dbReference type="Proteomes" id="UP001229651"/>
    </source>
</evidence>
<evidence type="ECO:0008006" key="4">
    <source>
        <dbReference type="Google" id="ProtNLM"/>
    </source>
</evidence>
<dbReference type="EMBL" id="JAUSUT010000001">
    <property type="protein sequence ID" value="MDQ0380698.1"/>
    <property type="molecule type" value="Genomic_DNA"/>
</dbReference>
<organism evidence="2 3">
    <name type="scientific">Amycolatopsis thermophila</name>
    <dbReference type="NCBI Taxonomy" id="206084"/>
    <lineage>
        <taxon>Bacteria</taxon>
        <taxon>Bacillati</taxon>
        <taxon>Actinomycetota</taxon>
        <taxon>Actinomycetes</taxon>
        <taxon>Pseudonocardiales</taxon>
        <taxon>Pseudonocardiaceae</taxon>
        <taxon>Amycolatopsis</taxon>
    </lineage>
</organism>
<evidence type="ECO:0000313" key="2">
    <source>
        <dbReference type="EMBL" id="MDQ0380698.1"/>
    </source>
</evidence>
<feature type="chain" id="PRO_5045173687" description="Lipoprotein" evidence="1">
    <location>
        <begin position="25"/>
        <end position="145"/>
    </location>
</feature>
<dbReference type="RefSeq" id="WP_306994845.1">
    <property type="nucleotide sequence ID" value="NZ_JAUSUT010000001.1"/>
</dbReference>
<dbReference type="Proteomes" id="UP001229651">
    <property type="component" value="Unassembled WGS sequence"/>
</dbReference>
<comment type="caution">
    <text evidence="2">The sequence shown here is derived from an EMBL/GenBank/DDBJ whole genome shotgun (WGS) entry which is preliminary data.</text>
</comment>
<dbReference type="PROSITE" id="PS51257">
    <property type="entry name" value="PROKAR_LIPOPROTEIN"/>
    <property type="match status" value="1"/>
</dbReference>
<accession>A0ABU0EZL6</accession>
<keyword evidence="1" id="KW-0732">Signal</keyword>
<feature type="signal peptide" evidence="1">
    <location>
        <begin position="1"/>
        <end position="24"/>
    </location>
</feature>
<evidence type="ECO:0000256" key="1">
    <source>
        <dbReference type="SAM" id="SignalP"/>
    </source>
</evidence>
<gene>
    <name evidence="2" type="ORF">FB470_004692</name>
</gene>
<name>A0ABU0EZL6_9PSEU</name>
<protein>
    <recommendedName>
        <fullName evidence="4">Lipoprotein</fullName>
    </recommendedName>
</protein>
<sequence>MRKGTAFAGLALAATLTACSGSSASSYVDSAVVRAQDGLSAVGTLHDIIRAHTEGRLFPAFTTAAVDDVLATATKALDELDSQQPPTPGTRQVYDELHPRLQDAVARASEAQEALDAGDPARIGAADAQLERVTGELTAFVESHR</sequence>
<keyword evidence="3" id="KW-1185">Reference proteome</keyword>
<proteinExistence type="predicted"/>
<reference evidence="2 3" key="1">
    <citation type="submission" date="2023-07" db="EMBL/GenBank/DDBJ databases">
        <title>Sequencing the genomes of 1000 actinobacteria strains.</title>
        <authorList>
            <person name="Klenk H.-P."/>
        </authorList>
    </citation>
    <scope>NUCLEOTIDE SEQUENCE [LARGE SCALE GENOMIC DNA]</scope>
    <source>
        <strain evidence="2 3">DSM 45805</strain>
    </source>
</reference>